<evidence type="ECO:0000313" key="2">
    <source>
        <dbReference type="EMBL" id="KAG7328422.1"/>
    </source>
</evidence>
<feature type="region of interest" description="Disordered" evidence="1">
    <location>
        <begin position="18"/>
        <end position="49"/>
    </location>
</feature>
<dbReference type="OrthoDB" id="1738954at2759"/>
<name>A0A9D3NU53_9TELE</name>
<evidence type="ECO:0000313" key="3">
    <source>
        <dbReference type="Proteomes" id="UP000824219"/>
    </source>
</evidence>
<reference evidence="2 3" key="1">
    <citation type="submission" date="2021-06" db="EMBL/GenBank/DDBJ databases">
        <title>Chromosome-level genome assembly of the red-tail catfish (Hemibagrus wyckioides).</title>
        <authorList>
            <person name="Shao F."/>
        </authorList>
    </citation>
    <scope>NUCLEOTIDE SEQUENCE [LARGE SCALE GENOMIC DNA]</scope>
    <source>
        <strain evidence="2">EC202008001</strain>
        <tissue evidence="2">Blood</tissue>
    </source>
</reference>
<dbReference type="EMBL" id="JAHKSW010000009">
    <property type="protein sequence ID" value="KAG7328422.1"/>
    <property type="molecule type" value="Genomic_DNA"/>
</dbReference>
<dbReference type="AlphaFoldDB" id="A0A9D3NU53"/>
<evidence type="ECO:0000256" key="1">
    <source>
        <dbReference type="SAM" id="MobiDB-lite"/>
    </source>
</evidence>
<feature type="compositionally biased region" description="Basic and acidic residues" evidence="1">
    <location>
        <begin position="269"/>
        <end position="286"/>
    </location>
</feature>
<feature type="region of interest" description="Disordered" evidence="1">
    <location>
        <begin position="185"/>
        <end position="456"/>
    </location>
</feature>
<feature type="compositionally biased region" description="Acidic residues" evidence="1">
    <location>
        <begin position="245"/>
        <end position="268"/>
    </location>
</feature>
<dbReference type="GO" id="GO:0005930">
    <property type="term" value="C:axoneme"/>
    <property type="evidence" value="ECO:0007669"/>
    <property type="project" value="TreeGrafter"/>
</dbReference>
<protein>
    <recommendedName>
        <fullName evidence="4">Retinitis pigmentosa 1-like 1 protein</fullName>
    </recommendedName>
</protein>
<keyword evidence="3" id="KW-1185">Reference proteome</keyword>
<comment type="caution">
    <text evidence="2">The sequence shown here is derived from an EMBL/GenBank/DDBJ whole genome shotgun (WGS) entry which is preliminary data.</text>
</comment>
<dbReference type="PANTHER" id="PTHR23005:SF3">
    <property type="entry name" value="RETINITIS PIGMENTOSA 1-LIKE 1 PROTEIN"/>
    <property type="match status" value="1"/>
</dbReference>
<accession>A0A9D3NU53</accession>
<organism evidence="2 3">
    <name type="scientific">Hemibagrus wyckioides</name>
    <dbReference type="NCBI Taxonomy" id="337641"/>
    <lineage>
        <taxon>Eukaryota</taxon>
        <taxon>Metazoa</taxon>
        <taxon>Chordata</taxon>
        <taxon>Craniata</taxon>
        <taxon>Vertebrata</taxon>
        <taxon>Euteleostomi</taxon>
        <taxon>Actinopterygii</taxon>
        <taxon>Neopterygii</taxon>
        <taxon>Teleostei</taxon>
        <taxon>Ostariophysi</taxon>
        <taxon>Siluriformes</taxon>
        <taxon>Bagridae</taxon>
        <taxon>Hemibagrus</taxon>
    </lineage>
</organism>
<gene>
    <name evidence="2" type="ORF">KOW79_008366</name>
</gene>
<sequence>MISELKEEVHKRIQSTINRELQKIQGRAGKTPRPPISMLSRDSTVQTEQRRRRLKVMQNKLINPSRSEYINSASGTEFSDQRSEDEYCPCDACVKKKMASRVQCAEALSVAPVLKEFDLRRILQTKKDPPVTMPVQSKLDEQKDQSEGADSNSVKDKNNLEVVKEVKEDAVLTQYEIQACENQDKDVGVINDEEVRTGPSEEPSDEKMFDGNIDGADDGKSETERERQEVGEDLEDKYTDKKDEEEMNREDEEAEEATEGDTTLDEDVTMEKCPPDELAAERKTTENSDIEEGEGNPVEEKESIDERAEEEVSDGELNKQSETGEAEEEERDEMEEKAEILEEGEETENRTGEETQSAKEGKISGDESGEDENSNETSDERTQDDAPAAAVAKPRKNKKAEIIQGQLVSEEEKEEEDGDIDGYGTDEKPQTGTGADSIERQEKGPDPPSQTCGESDCKLNTQLTKTSVESQTGSLEYSTNMMVKEKLRNIQSLMESLNAQDS</sequence>
<feature type="compositionally biased region" description="Basic and acidic residues" evidence="1">
    <location>
        <begin position="347"/>
        <end position="365"/>
    </location>
</feature>
<feature type="compositionally biased region" description="Basic and acidic residues" evidence="1">
    <location>
        <begin position="217"/>
        <end position="244"/>
    </location>
</feature>
<dbReference type="GO" id="GO:0042461">
    <property type="term" value="P:photoreceptor cell development"/>
    <property type="evidence" value="ECO:0007669"/>
    <property type="project" value="TreeGrafter"/>
</dbReference>
<dbReference type="Proteomes" id="UP000824219">
    <property type="component" value="Linkage Group LG09"/>
</dbReference>
<feature type="compositionally biased region" description="Acidic residues" evidence="1">
    <location>
        <begin position="409"/>
        <end position="420"/>
    </location>
</feature>
<dbReference type="PANTHER" id="PTHR23005">
    <property type="entry name" value="RETINITIS PIGMENTOSA 1 PROTEIN"/>
    <property type="match status" value="1"/>
</dbReference>
<dbReference type="GO" id="GO:0060041">
    <property type="term" value="P:retina development in camera-type eye"/>
    <property type="evidence" value="ECO:0007669"/>
    <property type="project" value="TreeGrafter"/>
</dbReference>
<feature type="region of interest" description="Disordered" evidence="1">
    <location>
        <begin position="128"/>
        <end position="161"/>
    </location>
</feature>
<feature type="compositionally biased region" description="Acidic residues" evidence="1">
    <location>
        <begin position="324"/>
        <end position="346"/>
    </location>
</feature>
<proteinExistence type="predicted"/>
<dbReference type="GO" id="GO:0035082">
    <property type="term" value="P:axoneme assembly"/>
    <property type="evidence" value="ECO:0007669"/>
    <property type="project" value="TreeGrafter"/>
</dbReference>
<evidence type="ECO:0008006" key="4">
    <source>
        <dbReference type="Google" id="ProtNLM"/>
    </source>
</evidence>